<feature type="domain" description="PPM-type phosphatase" evidence="1">
    <location>
        <begin position="10"/>
        <end position="235"/>
    </location>
</feature>
<reference evidence="2 3" key="1">
    <citation type="submission" date="2018-10" db="EMBL/GenBank/DDBJ databases">
        <title>Sequencing the genomes of 1000 actinobacteria strains.</title>
        <authorList>
            <person name="Klenk H.-P."/>
        </authorList>
    </citation>
    <scope>NUCLEOTIDE SEQUENCE [LARGE SCALE GENOMIC DNA]</scope>
    <source>
        <strain evidence="2 3">DSM 43800</strain>
    </source>
</reference>
<comment type="caution">
    <text evidence="2">The sequence shown here is derived from an EMBL/GenBank/DDBJ whole genome shotgun (WGS) entry which is preliminary data.</text>
</comment>
<accession>A0A495VZZ9</accession>
<proteinExistence type="predicted"/>
<evidence type="ECO:0000259" key="1">
    <source>
        <dbReference type="PROSITE" id="PS51746"/>
    </source>
</evidence>
<name>A0A495VZZ9_9PSEU</name>
<dbReference type="OrthoDB" id="3672222at2"/>
<dbReference type="RefSeq" id="WP_121006803.1">
    <property type="nucleotide sequence ID" value="NZ_RBXO01000001.1"/>
</dbReference>
<dbReference type="Gene3D" id="3.60.40.10">
    <property type="entry name" value="PPM-type phosphatase domain"/>
    <property type="match status" value="1"/>
</dbReference>
<dbReference type="SMART" id="SM00332">
    <property type="entry name" value="PP2Cc"/>
    <property type="match status" value="1"/>
</dbReference>
<dbReference type="SUPFAM" id="SSF81606">
    <property type="entry name" value="PP2C-like"/>
    <property type="match status" value="1"/>
</dbReference>
<evidence type="ECO:0000313" key="3">
    <source>
        <dbReference type="Proteomes" id="UP000282084"/>
    </source>
</evidence>
<dbReference type="InterPro" id="IPR036457">
    <property type="entry name" value="PPM-type-like_dom_sf"/>
</dbReference>
<protein>
    <submittedName>
        <fullName evidence="2">Serine/threonine protein phosphatase PrpC</fullName>
    </submittedName>
</protein>
<dbReference type="Proteomes" id="UP000282084">
    <property type="component" value="Unassembled WGS sequence"/>
</dbReference>
<evidence type="ECO:0000313" key="2">
    <source>
        <dbReference type="EMBL" id="RKT55022.1"/>
    </source>
</evidence>
<dbReference type="InterPro" id="IPR001932">
    <property type="entry name" value="PPM-type_phosphatase-like_dom"/>
</dbReference>
<organism evidence="2 3">
    <name type="scientific">Saccharothrix australiensis</name>
    <dbReference type="NCBI Taxonomy" id="2072"/>
    <lineage>
        <taxon>Bacteria</taxon>
        <taxon>Bacillati</taxon>
        <taxon>Actinomycetota</taxon>
        <taxon>Actinomycetes</taxon>
        <taxon>Pseudonocardiales</taxon>
        <taxon>Pseudonocardiaceae</taxon>
        <taxon>Saccharothrix</taxon>
    </lineage>
</organism>
<gene>
    <name evidence="2" type="ORF">C8E97_3678</name>
</gene>
<dbReference type="PROSITE" id="PS51746">
    <property type="entry name" value="PPM_2"/>
    <property type="match status" value="1"/>
</dbReference>
<dbReference type="EMBL" id="RBXO01000001">
    <property type="protein sequence ID" value="RKT55022.1"/>
    <property type="molecule type" value="Genomic_DNA"/>
</dbReference>
<keyword evidence="3" id="KW-1185">Reference proteome</keyword>
<dbReference type="AlphaFoldDB" id="A0A495VZZ9"/>
<sequence length="241" mass="24986">MTPLIATDLVVGTATSPGPSRPRNADAHAVHTHHGRVAAGVVDGTGSDESVAALAADAVGAAVRRAARSSPVIGVVHAAELCCDYDADGSAPVRPTGAIVVASTRPGLLWRIAWAGDSSAYGWHGGDRGLVRVTTPHTRGEELRREGAPEEEARRHDHQLLNSLARVPLYGVEAVEAIAPLLVLASDGLAAAPLPALAEVLRDHHRDPRACADALLAAARDHGSQDDITVVVIPHPEAEGR</sequence>